<evidence type="ECO:0000256" key="2">
    <source>
        <dbReference type="SAM" id="Phobius"/>
    </source>
</evidence>
<reference evidence="3 4" key="1">
    <citation type="submission" date="2019-12" db="EMBL/GenBank/DDBJ databases">
        <title>Whole genome shotgun sequence of Streptomyces tubercidicus NBRC 13090.</title>
        <authorList>
            <person name="Ichikawa N."/>
            <person name="Kimura A."/>
            <person name="Kitahashi Y."/>
            <person name="Komaki H."/>
            <person name="Tamura T."/>
        </authorList>
    </citation>
    <scope>NUCLEOTIDE SEQUENCE [LARGE SCALE GENOMIC DNA]</scope>
    <source>
        <strain evidence="3 4">NBRC 13090</strain>
    </source>
</reference>
<dbReference type="GeneID" id="96283460"/>
<dbReference type="AlphaFoldDB" id="A0A640UNJ8"/>
<feature type="transmembrane region" description="Helical" evidence="2">
    <location>
        <begin position="43"/>
        <end position="63"/>
    </location>
</feature>
<evidence type="ECO:0000313" key="3">
    <source>
        <dbReference type="EMBL" id="GFE37658.1"/>
    </source>
</evidence>
<comment type="caution">
    <text evidence="3">The sequence shown here is derived from an EMBL/GenBank/DDBJ whole genome shotgun (WGS) entry which is preliminary data.</text>
</comment>
<dbReference type="EMBL" id="BLIR01000001">
    <property type="protein sequence ID" value="GFE37658.1"/>
    <property type="molecule type" value="Genomic_DNA"/>
</dbReference>
<name>A0A640UNJ8_9ACTN</name>
<keyword evidence="2" id="KW-1133">Transmembrane helix</keyword>
<dbReference type="RefSeq" id="WP_159743670.1">
    <property type="nucleotide sequence ID" value="NZ_BLIR01000001.1"/>
</dbReference>
<feature type="transmembrane region" description="Helical" evidence="2">
    <location>
        <begin position="139"/>
        <end position="156"/>
    </location>
</feature>
<sequence>MSSTSSPSGPDDPRPSAAEAARALRDMDRHRDQVYDSATNSRWVSVLFGVVLGAGFAAPDFVGQEAAGWTSPAIAILTVGYVALLNTRSGSAMLGQPVRPRREDISAPFRRYALLTLLAVVLAGVALQLLQPDWHLDVPYWRTAVGVVGGGALAVFGPRWQRALLKVAVRGGNRTGSSTVDATR</sequence>
<dbReference type="Proteomes" id="UP000431826">
    <property type="component" value="Unassembled WGS sequence"/>
</dbReference>
<feature type="transmembrane region" description="Helical" evidence="2">
    <location>
        <begin position="69"/>
        <end position="88"/>
    </location>
</feature>
<accession>A0A640UNJ8</accession>
<protein>
    <submittedName>
        <fullName evidence="3">Uncharacterized protein</fullName>
    </submittedName>
</protein>
<feature type="transmembrane region" description="Helical" evidence="2">
    <location>
        <begin position="109"/>
        <end position="127"/>
    </location>
</feature>
<evidence type="ECO:0000256" key="1">
    <source>
        <dbReference type="SAM" id="MobiDB-lite"/>
    </source>
</evidence>
<gene>
    <name evidence="3" type="ORF">Stube_23310</name>
</gene>
<feature type="region of interest" description="Disordered" evidence="1">
    <location>
        <begin position="1"/>
        <end position="20"/>
    </location>
</feature>
<proteinExistence type="predicted"/>
<keyword evidence="2" id="KW-0812">Transmembrane</keyword>
<keyword evidence="4" id="KW-1185">Reference proteome</keyword>
<dbReference type="OrthoDB" id="4211177at2"/>
<keyword evidence="2" id="KW-0472">Membrane</keyword>
<organism evidence="3 4">
    <name type="scientific">Streptomyces tubercidicus</name>
    <dbReference type="NCBI Taxonomy" id="47759"/>
    <lineage>
        <taxon>Bacteria</taxon>
        <taxon>Bacillati</taxon>
        <taxon>Actinomycetota</taxon>
        <taxon>Actinomycetes</taxon>
        <taxon>Kitasatosporales</taxon>
        <taxon>Streptomycetaceae</taxon>
        <taxon>Streptomyces</taxon>
    </lineage>
</organism>
<evidence type="ECO:0000313" key="4">
    <source>
        <dbReference type="Proteomes" id="UP000431826"/>
    </source>
</evidence>